<keyword evidence="1" id="KW-0175">Coiled coil</keyword>
<feature type="coiled-coil region" evidence="1">
    <location>
        <begin position="104"/>
        <end position="131"/>
    </location>
</feature>
<accession>A0A3D8VTM2</accession>
<evidence type="ECO:0000256" key="1">
    <source>
        <dbReference type="SAM" id="Coils"/>
    </source>
</evidence>
<feature type="compositionally biased region" description="Basic and acidic residues" evidence="2">
    <location>
        <begin position="7"/>
        <end position="20"/>
    </location>
</feature>
<protein>
    <recommendedName>
        <fullName evidence="5">DUF5082 domain-containing protein</fullName>
    </recommendedName>
</protein>
<evidence type="ECO:0000313" key="4">
    <source>
        <dbReference type="Proteomes" id="UP000257032"/>
    </source>
</evidence>
<name>A0A3D8VTM2_9BACI</name>
<dbReference type="Proteomes" id="UP000257032">
    <property type="component" value="Unassembled WGS sequence"/>
</dbReference>
<evidence type="ECO:0000256" key="2">
    <source>
        <dbReference type="SAM" id="MobiDB-lite"/>
    </source>
</evidence>
<feature type="region of interest" description="Disordered" evidence="2">
    <location>
        <begin position="1"/>
        <end position="31"/>
    </location>
</feature>
<dbReference type="AlphaFoldDB" id="A0A3D8VTM2"/>
<reference evidence="3 4" key="1">
    <citation type="submission" date="2018-08" db="EMBL/GenBank/DDBJ databases">
        <title>Genome sequence of strict halophilic Halobacillus trueperi SS1 isolated from Lunsu, a salty water body of North West Himalayas.</title>
        <authorList>
            <person name="Gupta S."/>
            <person name="Sharma P."/>
            <person name="Dev K."/>
            <person name="Baumler D."/>
            <person name="Sourirajan A."/>
        </authorList>
    </citation>
    <scope>NUCLEOTIDE SEQUENCE [LARGE SCALE GENOMIC DNA]</scope>
    <source>
        <strain evidence="3 4">SS1</strain>
    </source>
</reference>
<evidence type="ECO:0000313" key="3">
    <source>
        <dbReference type="EMBL" id="RDY72565.1"/>
    </source>
</evidence>
<evidence type="ECO:0008006" key="5">
    <source>
        <dbReference type="Google" id="ProtNLM"/>
    </source>
</evidence>
<sequence>MEGAIQRTEDELKEANKRAQELSTSINQLKGDERQQTINELAEKDAEVYAGFSKASTLRRELQRFNSRIESKAGNINALNPRGLSRHAGVKQLERGNPEHTQLLSAFEEAKERKQEEIEKEVAEIVQKIEDLIE</sequence>
<proteinExistence type="predicted"/>
<comment type="caution">
    <text evidence="3">The sequence shown here is derived from an EMBL/GenBank/DDBJ whole genome shotgun (WGS) entry which is preliminary data.</text>
</comment>
<dbReference type="EMBL" id="QTLC01000007">
    <property type="protein sequence ID" value="RDY72565.1"/>
    <property type="molecule type" value="Genomic_DNA"/>
</dbReference>
<organism evidence="3 4">
    <name type="scientific">Halobacillus trueperi</name>
    <dbReference type="NCBI Taxonomy" id="156205"/>
    <lineage>
        <taxon>Bacteria</taxon>
        <taxon>Bacillati</taxon>
        <taxon>Bacillota</taxon>
        <taxon>Bacilli</taxon>
        <taxon>Bacillales</taxon>
        <taxon>Bacillaceae</taxon>
        <taxon>Halobacillus</taxon>
    </lineage>
</organism>
<gene>
    <name evidence="3" type="ORF">DXT76_01090</name>
</gene>